<dbReference type="AlphaFoldDB" id="A0AA88WV12"/>
<accession>A0AA88WV12</accession>
<dbReference type="SUPFAM" id="SSF56112">
    <property type="entry name" value="Protein kinase-like (PK-like)"/>
    <property type="match status" value="1"/>
</dbReference>
<dbReference type="InterPro" id="IPR011009">
    <property type="entry name" value="Kinase-like_dom_sf"/>
</dbReference>
<dbReference type="InterPro" id="IPR050154">
    <property type="entry name" value="UbiB_kinase"/>
</dbReference>
<dbReference type="Proteomes" id="UP001188597">
    <property type="component" value="Unassembled WGS sequence"/>
</dbReference>
<comment type="similarity">
    <text evidence="1">Belongs to the protein kinase superfamily. ADCK protein kinase family.</text>
</comment>
<sequence>MKQGETKGKATSPHGEERPRSNKGIPKERRDQGAIKESLRRGETNGNLLNLQNKADLGQALSTRPDILPTAYCQELAKLQDQIPPFSTRVAINSIESQLGVPISQIFADISSEPIAAASLGQVYKAHLHSGELVAVKVQRPGMSVSLTLDALLFQMIGGQLKRFAKARKDLLVAVNEMVVVLMDVIVQLPIHLHQVAITSDLEKLRKVSGYRMIEQPEASYLRYLVDIHKKPFFLRLALSPSRGNFSGSIDDIDTSDDIDPDLDTELKPLTMINALTMDIMPEIDQFYITLQFVLAKAMSPCIIWISNIHDLDVDESNYFFLSLLEGFLFHNNESTFPLFHILGDFAWKRKCSILMDSDTVALTNEALSISITQKKSIVDTNRTDLIDKLGICDSKFYIYMKKKSCNEVGPNEKNGITSYGLFENDSNLVYSLLEVEGVLVGFSQTKNDYSQFDNDRSVVPHLVTVIISSQLHNANDVYTAAYAPP</sequence>
<dbReference type="PANTHER" id="PTHR10566">
    <property type="entry name" value="CHAPERONE-ACTIVITY OF BC1 COMPLEX CABC1 -RELATED"/>
    <property type="match status" value="1"/>
</dbReference>
<dbReference type="Pfam" id="PF03109">
    <property type="entry name" value="ABC1"/>
    <property type="match status" value="1"/>
</dbReference>
<keyword evidence="5" id="KW-1185">Reference proteome</keyword>
<evidence type="ECO:0000256" key="1">
    <source>
        <dbReference type="ARBA" id="ARBA00009670"/>
    </source>
</evidence>
<feature type="domain" description="ABC1 atypical kinase-like" evidence="3">
    <location>
        <begin position="78"/>
        <end position="179"/>
    </location>
</feature>
<protein>
    <recommendedName>
        <fullName evidence="3">ABC1 atypical kinase-like domain-containing protein</fullName>
    </recommendedName>
</protein>
<comment type="caution">
    <text evidence="4">The sequence shown here is derived from an EMBL/GenBank/DDBJ whole genome shotgun (WGS) entry which is preliminary data.</text>
</comment>
<evidence type="ECO:0000313" key="5">
    <source>
        <dbReference type="Proteomes" id="UP001188597"/>
    </source>
</evidence>
<reference evidence="4" key="1">
    <citation type="submission" date="2022-12" db="EMBL/GenBank/DDBJ databases">
        <title>Draft genome assemblies for two species of Escallonia (Escalloniales).</title>
        <authorList>
            <person name="Chanderbali A."/>
            <person name="Dervinis C."/>
            <person name="Anghel I."/>
            <person name="Soltis D."/>
            <person name="Soltis P."/>
            <person name="Zapata F."/>
        </authorList>
    </citation>
    <scope>NUCLEOTIDE SEQUENCE</scope>
    <source>
        <strain evidence="4">UCBG64.0493</strain>
        <tissue evidence="4">Leaf</tissue>
    </source>
</reference>
<feature type="compositionally biased region" description="Basic and acidic residues" evidence="2">
    <location>
        <begin position="1"/>
        <end position="43"/>
    </location>
</feature>
<dbReference type="InterPro" id="IPR004147">
    <property type="entry name" value="ABC1_dom"/>
</dbReference>
<name>A0AA88WV12_9ASTE</name>
<dbReference type="EMBL" id="JAVXUP010000301">
    <property type="protein sequence ID" value="KAK3031553.1"/>
    <property type="molecule type" value="Genomic_DNA"/>
</dbReference>
<evidence type="ECO:0000313" key="4">
    <source>
        <dbReference type="EMBL" id="KAK3031553.1"/>
    </source>
</evidence>
<evidence type="ECO:0000256" key="2">
    <source>
        <dbReference type="SAM" id="MobiDB-lite"/>
    </source>
</evidence>
<dbReference type="PANTHER" id="PTHR10566:SF124">
    <property type="entry name" value="PROTEIN KINASE SUPERFAMILY PROTEIN"/>
    <property type="match status" value="1"/>
</dbReference>
<feature type="region of interest" description="Disordered" evidence="2">
    <location>
        <begin position="1"/>
        <end position="47"/>
    </location>
</feature>
<gene>
    <name evidence="4" type="ORF">RJ639_035466</name>
</gene>
<proteinExistence type="inferred from homology"/>
<organism evidence="4 5">
    <name type="scientific">Escallonia herrerae</name>
    <dbReference type="NCBI Taxonomy" id="1293975"/>
    <lineage>
        <taxon>Eukaryota</taxon>
        <taxon>Viridiplantae</taxon>
        <taxon>Streptophyta</taxon>
        <taxon>Embryophyta</taxon>
        <taxon>Tracheophyta</taxon>
        <taxon>Spermatophyta</taxon>
        <taxon>Magnoliopsida</taxon>
        <taxon>eudicotyledons</taxon>
        <taxon>Gunneridae</taxon>
        <taxon>Pentapetalae</taxon>
        <taxon>asterids</taxon>
        <taxon>campanulids</taxon>
        <taxon>Escalloniales</taxon>
        <taxon>Escalloniaceae</taxon>
        <taxon>Escallonia</taxon>
    </lineage>
</organism>
<evidence type="ECO:0000259" key="3">
    <source>
        <dbReference type="Pfam" id="PF03109"/>
    </source>
</evidence>